<organism evidence="3 4">
    <name type="scientific">Kitasatospora atroaurantiaca</name>
    <dbReference type="NCBI Taxonomy" id="285545"/>
    <lineage>
        <taxon>Bacteria</taxon>
        <taxon>Bacillati</taxon>
        <taxon>Actinomycetota</taxon>
        <taxon>Actinomycetes</taxon>
        <taxon>Kitasatosporales</taxon>
        <taxon>Streptomycetaceae</taxon>
        <taxon>Kitasatospora</taxon>
    </lineage>
</organism>
<feature type="coiled-coil region" evidence="1">
    <location>
        <begin position="259"/>
        <end position="286"/>
    </location>
</feature>
<keyword evidence="4" id="KW-1185">Reference proteome</keyword>
<dbReference type="Proteomes" id="UP000318416">
    <property type="component" value="Unassembled WGS sequence"/>
</dbReference>
<keyword evidence="2" id="KW-0812">Transmembrane</keyword>
<sequence>MTTSARLEPTATSVLPGEEARVGLELRNSGEIVEAYRFEVLGAAAGWAAVEPETLSLYPGTTGEVAVVFRPPLDAGLPAGPVPYAVRVLPQEQPQSATVPEGLVELLPFDRLDAELTPRVSQGRGSARHRIAIDNRGNRPVSAALTGADRGGLLSFSFPPGPAVTDPGRATFVPGRIKPKRRIWRGQAVPHAFQVVVAPEVGEPIALDGTYLQQPVVPKGLLKTLIAVVAAAAVLAGIWFGLLRPAVRSAAKDAVKDPVQAAQSQAAEAKKKAAGAESAAAAAQKAAGVSPTAVPPPGSGTVPGPDAALFSHRLKAAPSAGSDGSDSYTVPDGKTLRLTDLVLENPQGDSGTITIAVDGKPLLAPALENFREQDFHWASAILVNAKQKVTLTVSCQQVGHPPTGTAPTKCSGAALISGSLE</sequence>
<dbReference type="EMBL" id="VIVR01000001">
    <property type="protein sequence ID" value="TWE21095.1"/>
    <property type="molecule type" value="Genomic_DNA"/>
</dbReference>
<evidence type="ECO:0000256" key="1">
    <source>
        <dbReference type="SAM" id="Coils"/>
    </source>
</evidence>
<gene>
    <name evidence="3" type="ORF">FB465_6262</name>
</gene>
<dbReference type="AlphaFoldDB" id="A0A561EZQ4"/>
<feature type="transmembrane region" description="Helical" evidence="2">
    <location>
        <begin position="221"/>
        <end position="242"/>
    </location>
</feature>
<accession>A0A561EZQ4</accession>
<dbReference type="OrthoDB" id="3444343at2"/>
<keyword evidence="2" id="KW-0472">Membrane</keyword>
<proteinExistence type="predicted"/>
<comment type="caution">
    <text evidence="3">The sequence shown here is derived from an EMBL/GenBank/DDBJ whole genome shotgun (WGS) entry which is preliminary data.</text>
</comment>
<keyword evidence="2" id="KW-1133">Transmembrane helix</keyword>
<protein>
    <recommendedName>
        <fullName evidence="5">Hydrolytic protein</fullName>
    </recommendedName>
</protein>
<keyword evidence="1" id="KW-0175">Coiled coil</keyword>
<name>A0A561EZQ4_9ACTN</name>
<dbReference type="RefSeq" id="WP_145795849.1">
    <property type="nucleotide sequence ID" value="NZ_BAAABR010000047.1"/>
</dbReference>
<reference evidence="3 4" key="1">
    <citation type="submission" date="2019-06" db="EMBL/GenBank/DDBJ databases">
        <title>Sequencing the genomes of 1000 actinobacteria strains.</title>
        <authorList>
            <person name="Klenk H.-P."/>
        </authorList>
    </citation>
    <scope>NUCLEOTIDE SEQUENCE [LARGE SCALE GENOMIC DNA]</scope>
    <source>
        <strain evidence="3 4">DSM 41649</strain>
    </source>
</reference>
<evidence type="ECO:0000313" key="4">
    <source>
        <dbReference type="Proteomes" id="UP000318416"/>
    </source>
</evidence>
<evidence type="ECO:0000313" key="3">
    <source>
        <dbReference type="EMBL" id="TWE21095.1"/>
    </source>
</evidence>
<evidence type="ECO:0008006" key="5">
    <source>
        <dbReference type="Google" id="ProtNLM"/>
    </source>
</evidence>
<evidence type="ECO:0000256" key="2">
    <source>
        <dbReference type="SAM" id="Phobius"/>
    </source>
</evidence>